<dbReference type="SUPFAM" id="SSF52402">
    <property type="entry name" value="Adenine nucleotide alpha hydrolases-like"/>
    <property type="match status" value="1"/>
</dbReference>
<comment type="similarity">
    <text evidence="8">Belongs to the QueC family.</text>
</comment>
<evidence type="ECO:0000256" key="4">
    <source>
        <dbReference type="ARBA" id="ARBA00022741"/>
    </source>
</evidence>
<dbReference type="InterPro" id="IPR014729">
    <property type="entry name" value="Rossmann-like_a/b/a_fold"/>
</dbReference>
<keyword evidence="5" id="KW-0862">Zinc</keyword>
<dbReference type="PIRSF" id="PIRSF006293">
    <property type="entry name" value="ExsB"/>
    <property type="match status" value="1"/>
</dbReference>
<evidence type="ECO:0000256" key="10">
    <source>
        <dbReference type="ARBA" id="ARBA00047890"/>
    </source>
</evidence>
<comment type="caution">
    <text evidence="11">The sequence shown here is derived from an EMBL/GenBank/DDBJ whole genome shotgun (WGS) entry which is preliminary data.</text>
</comment>
<dbReference type="GO" id="GO:0005524">
    <property type="term" value="F:ATP binding"/>
    <property type="evidence" value="ECO:0007669"/>
    <property type="project" value="UniProtKB-KW"/>
</dbReference>
<dbReference type="Pfam" id="PF06508">
    <property type="entry name" value="QueC"/>
    <property type="match status" value="1"/>
</dbReference>
<keyword evidence="3" id="KW-0479">Metal-binding</keyword>
<reference evidence="11" key="1">
    <citation type="journal article" date="2020" name="mSystems">
        <title>Genome- and Community-Level Interaction Insights into Carbon Utilization and Element Cycling Functions of Hydrothermarchaeota in Hydrothermal Sediment.</title>
        <authorList>
            <person name="Zhou Z."/>
            <person name="Liu Y."/>
            <person name="Xu W."/>
            <person name="Pan J."/>
            <person name="Luo Z.H."/>
            <person name="Li M."/>
        </authorList>
    </citation>
    <scope>NUCLEOTIDE SEQUENCE [LARGE SCALE GENOMIC DNA]</scope>
    <source>
        <strain evidence="11">SpSt-468</strain>
    </source>
</reference>
<dbReference type="EMBL" id="DSTX01000003">
    <property type="protein sequence ID" value="HFK20285.1"/>
    <property type="molecule type" value="Genomic_DNA"/>
</dbReference>
<gene>
    <name evidence="11" type="ORF">ENS19_03290</name>
</gene>
<comment type="catalytic activity">
    <reaction evidence="10">
        <text>7-carboxy-7-carbaguanine + NH4(+) + 2 ATP = 7-cyano-7-carbaguanine + 2 AMP + 2 diphosphate + 2 H(+)</text>
        <dbReference type="Rhea" id="RHEA:27982"/>
        <dbReference type="ChEBI" id="CHEBI:15378"/>
        <dbReference type="ChEBI" id="CHEBI:28938"/>
        <dbReference type="ChEBI" id="CHEBI:30616"/>
        <dbReference type="ChEBI" id="CHEBI:33019"/>
        <dbReference type="ChEBI" id="CHEBI:45075"/>
        <dbReference type="ChEBI" id="CHEBI:61036"/>
        <dbReference type="ChEBI" id="CHEBI:456215"/>
        <dbReference type="EC" id="6.3.4.20"/>
    </reaction>
</comment>
<proteinExistence type="inferred from homology"/>
<keyword evidence="6" id="KW-0067">ATP-binding</keyword>
<dbReference type="Gene3D" id="3.40.50.620">
    <property type="entry name" value="HUPs"/>
    <property type="match status" value="1"/>
</dbReference>
<dbReference type="PANTHER" id="PTHR42914">
    <property type="entry name" value="7-CYANO-7-DEAZAGUANINE SYNTHASE"/>
    <property type="match status" value="1"/>
</dbReference>
<accession>A0A7C3EZX8</accession>
<comment type="function">
    <text evidence="7">Catalyzes the ATP-dependent conversion of 7-carboxy-7-deazaguanine (CDG) to 7-cyano-7-deazaguanine (preQ(0)).</text>
</comment>
<dbReference type="PANTHER" id="PTHR42914:SF1">
    <property type="entry name" value="7-CYANO-7-DEAZAGUANINE SYNTHASE"/>
    <property type="match status" value="1"/>
</dbReference>
<keyword evidence="4" id="KW-0547">Nucleotide-binding</keyword>
<evidence type="ECO:0000256" key="6">
    <source>
        <dbReference type="ARBA" id="ARBA00022840"/>
    </source>
</evidence>
<name>A0A7C3EZX8_9CREN</name>
<evidence type="ECO:0000256" key="3">
    <source>
        <dbReference type="ARBA" id="ARBA00022723"/>
    </source>
</evidence>
<evidence type="ECO:0000256" key="5">
    <source>
        <dbReference type="ARBA" id="ARBA00022833"/>
    </source>
</evidence>
<keyword evidence="2" id="KW-0436">Ligase</keyword>
<dbReference type="GO" id="GO:0016874">
    <property type="term" value="F:ligase activity"/>
    <property type="evidence" value="ECO:0007669"/>
    <property type="project" value="UniProtKB-KW"/>
</dbReference>
<evidence type="ECO:0000256" key="9">
    <source>
        <dbReference type="ARBA" id="ARBA00039149"/>
    </source>
</evidence>
<dbReference type="AlphaFoldDB" id="A0A7C3EZX8"/>
<organism evidence="11">
    <name type="scientific">Candidatus Methanomethylicus mesodigestus</name>
    <dbReference type="NCBI Taxonomy" id="1867258"/>
    <lineage>
        <taxon>Archaea</taxon>
        <taxon>Thermoproteota</taxon>
        <taxon>Methanosuratincolia</taxon>
        <taxon>Candidatus Methanomethylicales</taxon>
        <taxon>Candidatus Methanomethylicaceae</taxon>
        <taxon>Candidatus Methanomethylicus</taxon>
    </lineage>
</organism>
<dbReference type="EC" id="6.3.4.20" evidence="9"/>
<dbReference type="InterPro" id="IPR018317">
    <property type="entry name" value="QueC"/>
</dbReference>
<protein>
    <recommendedName>
        <fullName evidence="9">7-cyano-7-deazaguanine synthase</fullName>
        <ecNumber evidence="9">6.3.4.20</ecNumber>
    </recommendedName>
</protein>
<evidence type="ECO:0000256" key="7">
    <source>
        <dbReference type="ARBA" id="ARBA00037768"/>
    </source>
</evidence>
<comment type="pathway">
    <text evidence="1">Purine metabolism; 7-cyano-7-deazaguanine biosynthesis.</text>
</comment>
<evidence type="ECO:0000256" key="2">
    <source>
        <dbReference type="ARBA" id="ARBA00022598"/>
    </source>
</evidence>
<evidence type="ECO:0000313" key="11">
    <source>
        <dbReference type="EMBL" id="HFK20285.1"/>
    </source>
</evidence>
<evidence type="ECO:0000256" key="8">
    <source>
        <dbReference type="ARBA" id="ARBA00037993"/>
    </source>
</evidence>
<evidence type="ECO:0000256" key="1">
    <source>
        <dbReference type="ARBA" id="ARBA00005061"/>
    </source>
</evidence>
<sequence>MMLKAISILLLSGGLDSATLLWEMKGMDEIVAITAKYGDSNTREVAAAESLAKLAGVKRHITVDLGFLREVSEAGNGSVPAGVPPTYIPSRNLILFGIAAHYAELIGARRIMTGHIFSDKFPDSGEAFIDIVNEALLAGTFLRAEGGQIISAPYLSLTKKEVARKAIDLGVPIGLTWSCYLNGESPCGICGGCRESEESLESVMRGTV</sequence>
<dbReference type="GO" id="GO:0046872">
    <property type="term" value="F:metal ion binding"/>
    <property type="evidence" value="ECO:0007669"/>
    <property type="project" value="UniProtKB-KW"/>
</dbReference>